<dbReference type="Proteomes" id="UP000826234">
    <property type="component" value="Unassembled WGS sequence"/>
</dbReference>
<dbReference type="InterPro" id="IPR036179">
    <property type="entry name" value="Ig-like_dom_sf"/>
</dbReference>
<dbReference type="Pfam" id="PF07679">
    <property type="entry name" value="I-set"/>
    <property type="match status" value="2"/>
</dbReference>
<organism evidence="4 5">
    <name type="scientific">Phrynosoma platyrhinos</name>
    <name type="common">Desert horned lizard</name>
    <dbReference type="NCBI Taxonomy" id="52577"/>
    <lineage>
        <taxon>Eukaryota</taxon>
        <taxon>Metazoa</taxon>
        <taxon>Chordata</taxon>
        <taxon>Craniata</taxon>
        <taxon>Vertebrata</taxon>
        <taxon>Euteleostomi</taxon>
        <taxon>Lepidosauria</taxon>
        <taxon>Squamata</taxon>
        <taxon>Bifurcata</taxon>
        <taxon>Unidentata</taxon>
        <taxon>Episquamata</taxon>
        <taxon>Toxicofera</taxon>
        <taxon>Iguania</taxon>
        <taxon>Phrynosomatidae</taxon>
        <taxon>Phrynosomatinae</taxon>
        <taxon>Phrynosoma</taxon>
    </lineage>
</organism>
<dbReference type="InterPro" id="IPR050964">
    <property type="entry name" value="Striated_Muscle_Regulatory"/>
</dbReference>
<keyword evidence="5" id="KW-1185">Reference proteome</keyword>
<evidence type="ECO:0000259" key="3">
    <source>
        <dbReference type="SMART" id="SM00409"/>
    </source>
</evidence>
<dbReference type="Gene3D" id="2.60.40.10">
    <property type="entry name" value="Immunoglobulins"/>
    <property type="match status" value="2"/>
</dbReference>
<evidence type="ECO:0000256" key="1">
    <source>
        <dbReference type="ARBA" id="ARBA00022737"/>
    </source>
</evidence>
<gene>
    <name evidence="4" type="ORF">JD844_021455</name>
</gene>
<feature type="domain" description="Immunoglobulin" evidence="3">
    <location>
        <begin position="239"/>
        <end position="335"/>
    </location>
</feature>
<dbReference type="SUPFAM" id="SSF48726">
    <property type="entry name" value="Immunoglobulin"/>
    <property type="match status" value="2"/>
</dbReference>
<dbReference type="PANTHER" id="PTHR13817:SF20">
    <property type="entry name" value="MYOSIN-BINDING PROTEIN C, CARDIAC-TYPE"/>
    <property type="match status" value="1"/>
</dbReference>
<name>A0ABQ7STQ9_PHRPL</name>
<protein>
    <recommendedName>
        <fullName evidence="3">Immunoglobulin domain-containing protein</fullName>
    </recommendedName>
</protein>
<feature type="domain" description="Immunoglobulin" evidence="3">
    <location>
        <begin position="105"/>
        <end position="184"/>
    </location>
</feature>
<feature type="region of interest" description="Disordered" evidence="2">
    <location>
        <begin position="189"/>
        <end position="225"/>
    </location>
</feature>
<accession>A0ABQ7STQ9</accession>
<dbReference type="InterPro" id="IPR003599">
    <property type="entry name" value="Ig_sub"/>
</dbReference>
<dbReference type="SMART" id="SM00409">
    <property type="entry name" value="IG"/>
    <property type="match status" value="2"/>
</dbReference>
<sequence length="352" mass="38493">MSSRTYLGWLTLPDTWNPAIFILAKECCQVLCTVDKVVVLTTVGEQGGGVGGGHTIMVFLWPGWGSWKSFSLLALPVRSWLFPLQANLKMPEPAKKPASAFIKKPKTTEIIAGGVAVFEAETEKTGFKVKWQRNGLEITASEKYVVKSEGNKHSLTINNVGKEDDVTYAVIAGSSKVKFELKVKEAEKMEEIPQPKASSEPTVSDVPAEGDPAPTDASKGSEAQEKVPVDPIGIFVSRPQDGEVTVGGNITFTAVVAGESLLKKPSVKWFKGKWMDLASKVGKHLQLHETYDRNNKVYVFEMNIIEAKMTYAGGYRCEVATKDKFDSCNFSLVVNEAPAAGDLDIRTAFRRV</sequence>
<comment type="caution">
    <text evidence="4">The sequence shown here is derived from an EMBL/GenBank/DDBJ whole genome shotgun (WGS) entry which is preliminary data.</text>
</comment>
<dbReference type="EMBL" id="JAIPUX010003289">
    <property type="protein sequence ID" value="KAH0620737.1"/>
    <property type="molecule type" value="Genomic_DNA"/>
</dbReference>
<proteinExistence type="predicted"/>
<reference evidence="4 5" key="1">
    <citation type="journal article" date="2022" name="Gigascience">
        <title>A chromosome-level genome assembly and annotation of the desert horned lizard, Phrynosoma platyrhinos, provides insight into chromosomal rearrangements among reptiles.</title>
        <authorList>
            <person name="Koochekian N."/>
            <person name="Ascanio A."/>
            <person name="Farleigh K."/>
            <person name="Card D.C."/>
            <person name="Schield D.R."/>
            <person name="Castoe T.A."/>
            <person name="Jezkova T."/>
        </authorList>
    </citation>
    <scope>NUCLEOTIDE SEQUENCE [LARGE SCALE GENOMIC DNA]</scope>
    <source>
        <strain evidence="4">NK-2021</strain>
    </source>
</reference>
<dbReference type="PANTHER" id="PTHR13817">
    <property type="entry name" value="TITIN"/>
    <property type="match status" value="1"/>
</dbReference>
<evidence type="ECO:0000256" key="2">
    <source>
        <dbReference type="SAM" id="MobiDB-lite"/>
    </source>
</evidence>
<evidence type="ECO:0000313" key="5">
    <source>
        <dbReference type="Proteomes" id="UP000826234"/>
    </source>
</evidence>
<dbReference type="InterPro" id="IPR013783">
    <property type="entry name" value="Ig-like_fold"/>
</dbReference>
<evidence type="ECO:0000313" key="4">
    <source>
        <dbReference type="EMBL" id="KAH0620737.1"/>
    </source>
</evidence>
<dbReference type="InterPro" id="IPR013098">
    <property type="entry name" value="Ig_I-set"/>
</dbReference>
<keyword evidence="1" id="KW-0677">Repeat</keyword>